<evidence type="ECO:0000313" key="4">
    <source>
        <dbReference type="Proteomes" id="UP000001058"/>
    </source>
</evidence>
<dbReference type="Proteomes" id="UP000001058">
    <property type="component" value="Unassembled WGS sequence"/>
</dbReference>
<evidence type="ECO:0000256" key="1">
    <source>
        <dbReference type="PROSITE-ProRule" id="PRU00042"/>
    </source>
</evidence>
<dbReference type="InParanoid" id="D8UHC9"/>
<evidence type="ECO:0000259" key="2">
    <source>
        <dbReference type="PROSITE" id="PS50157"/>
    </source>
</evidence>
<organism evidence="4">
    <name type="scientific">Volvox carteri f. nagariensis</name>
    <dbReference type="NCBI Taxonomy" id="3068"/>
    <lineage>
        <taxon>Eukaryota</taxon>
        <taxon>Viridiplantae</taxon>
        <taxon>Chlorophyta</taxon>
        <taxon>core chlorophytes</taxon>
        <taxon>Chlorophyceae</taxon>
        <taxon>CS clade</taxon>
        <taxon>Chlamydomonadales</taxon>
        <taxon>Volvocaceae</taxon>
        <taxon>Volvox</taxon>
    </lineage>
</organism>
<evidence type="ECO:0000313" key="3">
    <source>
        <dbReference type="EMBL" id="EFJ40883.1"/>
    </source>
</evidence>
<dbReference type="GO" id="GO:0008270">
    <property type="term" value="F:zinc ion binding"/>
    <property type="evidence" value="ECO:0007669"/>
    <property type="project" value="UniProtKB-KW"/>
</dbReference>
<dbReference type="EMBL" id="GL378405">
    <property type="protein sequence ID" value="EFJ40883.1"/>
    <property type="molecule type" value="Genomic_DNA"/>
</dbReference>
<keyword evidence="4" id="KW-1185">Reference proteome</keyword>
<name>D8UHC9_VOLCA</name>
<dbReference type="RefSeq" id="XP_002958043.1">
    <property type="nucleotide sequence ID" value="XM_002957997.1"/>
</dbReference>
<dbReference type="OrthoDB" id="539720at2759"/>
<accession>D8UHC9</accession>
<proteinExistence type="predicted"/>
<sequence>MGQHKNDTAFVKTLGDITFGDLYNKHVKFETTTGKGPYKCTLALQVDCADCFVDCTDCMDGFDPTEYLFNHVLQHDGKEELVKMWLSWLDTGSIMEMGAELSQRSRWMWRRRSSSSRASAVGRECERERDLEPYLEPAASEEGGPVIMVTAEFAQVQDVWSPPGAEVLVLCQKELWT</sequence>
<keyword evidence="1" id="KW-0863">Zinc-finger</keyword>
<reference evidence="3 4" key="1">
    <citation type="journal article" date="2010" name="Science">
        <title>Genomic analysis of organismal complexity in the multicellular green alga Volvox carteri.</title>
        <authorList>
            <person name="Prochnik S.E."/>
            <person name="Umen J."/>
            <person name="Nedelcu A.M."/>
            <person name="Hallmann A."/>
            <person name="Miller S.M."/>
            <person name="Nishii I."/>
            <person name="Ferris P."/>
            <person name="Kuo A."/>
            <person name="Mitros T."/>
            <person name="Fritz-Laylin L.K."/>
            <person name="Hellsten U."/>
            <person name="Chapman J."/>
            <person name="Simakov O."/>
            <person name="Rensing S.A."/>
            <person name="Terry A."/>
            <person name="Pangilinan J."/>
            <person name="Kapitonov V."/>
            <person name="Jurka J."/>
            <person name="Salamov A."/>
            <person name="Shapiro H."/>
            <person name="Schmutz J."/>
            <person name="Grimwood J."/>
            <person name="Lindquist E."/>
            <person name="Lucas S."/>
            <person name="Grigoriev I.V."/>
            <person name="Schmitt R."/>
            <person name="Kirk D."/>
            <person name="Rokhsar D.S."/>
        </authorList>
    </citation>
    <scope>NUCLEOTIDE SEQUENCE [LARGE SCALE GENOMIC DNA]</scope>
    <source>
        <strain evidence="4">f. Nagariensis / Eve</strain>
    </source>
</reference>
<protein>
    <recommendedName>
        <fullName evidence="2">C2H2-type domain-containing protein</fullName>
    </recommendedName>
</protein>
<dbReference type="KEGG" id="vcn:VOLCADRAFT_99263"/>
<dbReference type="PROSITE" id="PS50157">
    <property type="entry name" value="ZINC_FINGER_C2H2_2"/>
    <property type="match status" value="1"/>
</dbReference>
<dbReference type="GeneID" id="9623165"/>
<keyword evidence="1" id="KW-0862">Zinc</keyword>
<gene>
    <name evidence="3" type="ORF">VOLCADRAFT_99263</name>
</gene>
<dbReference type="AlphaFoldDB" id="D8UHC9"/>
<dbReference type="InterPro" id="IPR013087">
    <property type="entry name" value="Znf_C2H2_type"/>
</dbReference>
<dbReference type="PROSITE" id="PS00028">
    <property type="entry name" value="ZINC_FINGER_C2H2_1"/>
    <property type="match status" value="1"/>
</dbReference>
<feature type="domain" description="C2H2-type" evidence="2">
    <location>
        <begin position="53"/>
        <end position="80"/>
    </location>
</feature>
<keyword evidence="1" id="KW-0479">Metal-binding</keyword>